<dbReference type="Pfam" id="PF13354">
    <property type="entry name" value="Beta-lactamase2"/>
    <property type="match status" value="1"/>
</dbReference>
<organism evidence="4 5">
    <name type="scientific">Salipiger mangrovisoli</name>
    <dbReference type="NCBI Taxonomy" id="2865933"/>
    <lineage>
        <taxon>Bacteria</taxon>
        <taxon>Pseudomonadati</taxon>
        <taxon>Pseudomonadota</taxon>
        <taxon>Alphaproteobacteria</taxon>
        <taxon>Rhodobacterales</taxon>
        <taxon>Roseobacteraceae</taxon>
        <taxon>Salipiger</taxon>
    </lineage>
</organism>
<comment type="caution">
    <text evidence="4">The sequence shown here is derived from an EMBL/GenBank/DDBJ whole genome shotgun (WGS) entry which is preliminary data.</text>
</comment>
<name>A0ABR9X2X1_9RHOB</name>
<keyword evidence="4" id="KW-0378">Hydrolase</keyword>
<dbReference type="InterPro" id="IPR045155">
    <property type="entry name" value="Beta-lactam_cat"/>
</dbReference>
<dbReference type="Proteomes" id="UP000607796">
    <property type="component" value="Unassembled WGS sequence"/>
</dbReference>
<accession>A0ABR9X2X1</accession>
<dbReference type="PANTHER" id="PTHR35333:SF5">
    <property type="entry name" value="CONSERVED LIPOPROTEIN LPQF-RELATED"/>
    <property type="match status" value="1"/>
</dbReference>
<evidence type="ECO:0000313" key="4">
    <source>
        <dbReference type="EMBL" id="MBE9637861.1"/>
    </source>
</evidence>
<keyword evidence="2" id="KW-0732">Signal</keyword>
<feature type="chain" id="PRO_5046737045" evidence="2">
    <location>
        <begin position="24"/>
        <end position="388"/>
    </location>
</feature>
<comment type="catalytic activity">
    <reaction evidence="1">
        <text>a beta-lactam + H2O = a substituted beta-amino acid</text>
        <dbReference type="Rhea" id="RHEA:20401"/>
        <dbReference type="ChEBI" id="CHEBI:15377"/>
        <dbReference type="ChEBI" id="CHEBI:35627"/>
        <dbReference type="ChEBI" id="CHEBI:140347"/>
        <dbReference type="EC" id="3.5.2.6"/>
    </reaction>
</comment>
<dbReference type="SUPFAM" id="SSF56601">
    <property type="entry name" value="beta-lactamase/transpeptidase-like"/>
    <property type="match status" value="1"/>
</dbReference>
<dbReference type="InterPro" id="IPR000871">
    <property type="entry name" value="Beta-lactam_class-A"/>
</dbReference>
<evidence type="ECO:0000256" key="2">
    <source>
        <dbReference type="SAM" id="SignalP"/>
    </source>
</evidence>
<dbReference type="RefSeq" id="WP_194135162.1">
    <property type="nucleotide sequence ID" value="NZ_JADFFK010000009.1"/>
</dbReference>
<proteinExistence type="predicted"/>
<feature type="signal peptide" evidence="2">
    <location>
        <begin position="1"/>
        <end position="23"/>
    </location>
</feature>
<evidence type="ECO:0000256" key="1">
    <source>
        <dbReference type="ARBA" id="ARBA00001526"/>
    </source>
</evidence>
<dbReference type="GO" id="GO:0016787">
    <property type="term" value="F:hydrolase activity"/>
    <property type="evidence" value="ECO:0007669"/>
    <property type="project" value="UniProtKB-KW"/>
</dbReference>
<evidence type="ECO:0000259" key="3">
    <source>
        <dbReference type="Pfam" id="PF13354"/>
    </source>
</evidence>
<protein>
    <submittedName>
        <fullName evidence="4">Serine hydrolase</fullName>
    </submittedName>
</protein>
<feature type="domain" description="Beta-lactamase class A catalytic" evidence="3">
    <location>
        <begin position="149"/>
        <end position="233"/>
    </location>
</feature>
<dbReference type="EMBL" id="JADFFK010000009">
    <property type="protein sequence ID" value="MBE9637861.1"/>
    <property type="molecule type" value="Genomic_DNA"/>
</dbReference>
<dbReference type="InterPro" id="IPR012338">
    <property type="entry name" value="Beta-lactam/transpept-like"/>
</dbReference>
<keyword evidence="5" id="KW-1185">Reference proteome</keyword>
<evidence type="ECO:0000313" key="5">
    <source>
        <dbReference type="Proteomes" id="UP000607796"/>
    </source>
</evidence>
<dbReference type="Gene3D" id="3.40.710.10">
    <property type="entry name" value="DD-peptidase/beta-lactamase superfamily"/>
    <property type="match status" value="1"/>
</dbReference>
<dbReference type="PANTHER" id="PTHR35333">
    <property type="entry name" value="BETA-LACTAMASE"/>
    <property type="match status" value="1"/>
</dbReference>
<gene>
    <name evidence="4" type="ORF">IQ782_13485</name>
</gene>
<reference evidence="4 5" key="1">
    <citation type="journal article" date="2021" name="Int. J. Syst. Evol. Microbiol.">
        <title>Salipiger mangrovisoli sp. nov., isolated from mangrove soil and the proposal for the reclassification of Paraphaeobacter pallidus as Salipiger pallidus comb. nov.</title>
        <authorList>
            <person name="Du J."/>
            <person name="Liu Y."/>
            <person name="Pei T."/>
            <person name="Deng M.R."/>
            <person name="Zhu H."/>
        </authorList>
    </citation>
    <scope>NUCLEOTIDE SEQUENCE [LARGE SCALE GENOMIC DNA]</scope>
    <source>
        <strain evidence="4 5">6D45A</strain>
    </source>
</reference>
<sequence>MKAFLWAAISAVMATCLASPSSAQETDRAVLEALLSGGGKGLEVTEDFAKAVPQAQLEGLVETLIAQIGPVEEIELEDGTGTVRSAGYQVPVRIALDAEGRLAGLRFGTPEPLVADLRTAVAALADLGAEVSWLVTREDAVLAAGGAAHPLAVGSAFKLGILSVLAREVRAGKTDWDRVLRLGEAHRSLPGGRLQDFPDAAPVTLHTAALLMIAESDNTATDLLLDLLGREIVAEELGIAPEVMLSTRELFALKSDPAAAHAWLDADPKERPAIAAAAALQPPDPVLASGMWLPGIEWYVPLDRLCALILPIADLPMLQLNPGPAHGLGPVAYKGGSEPGVLNFTVVLRDAEDRAVCAALTVNSPGRIDEQAATGAFRALLRRVVAQP</sequence>